<proteinExistence type="predicted"/>
<name>A0A934KTX9_9FLAO</name>
<organism evidence="4 5">
    <name type="scientific">Gelidibacter salicanalis</name>
    <dbReference type="NCBI Taxonomy" id="291193"/>
    <lineage>
        <taxon>Bacteria</taxon>
        <taxon>Pseudomonadati</taxon>
        <taxon>Bacteroidota</taxon>
        <taxon>Flavobacteriia</taxon>
        <taxon>Flavobacteriales</taxon>
        <taxon>Flavobacteriaceae</taxon>
        <taxon>Gelidibacter</taxon>
    </lineage>
</organism>
<dbReference type="InterPro" id="IPR029056">
    <property type="entry name" value="Ribokinase-like"/>
</dbReference>
<dbReference type="InterPro" id="IPR013749">
    <property type="entry name" value="PM/HMP-P_kinase-1"/>
</dbReference>
<dbReference type="GO" id="GO:0008972">
    <property type="term" value="F:phosphomethylpyrimidine kinase activity"/>
    <property type="evidence" value="ECO:0007669"/>
    <property type="project" value="InterPro"/>
</dbReference>
<comment type="pathway">
    <text evidence="1">Cofactor biosynthesis; thiamine diphosphate biosynthesis.</text>
</comment>
<dbReference type="PANTHER" id="PTHR20858">
    <property type="entry name" value="PHOSPHOMETHYLPYRIMIDINE KINASE"/>
    <property type="match status" value="1"/>
</dbReference>
<dbReference type="AlphaFoldDB" id="A0A934KTX9"/>
<dbReference type="Pfam" id="PF08543">
    <property type="entry name" value="Phos_pyr_kin"/>
    <property type="match status" value="1"/>
</dbReference>
<accession>A0A934KTX9</accession>
<dbReference type="GO" id="GO:0009228">
    <property type="term" value="P:thiamine biosynthetic process"/>
    <property type="evidence" value="ECO:0007669"/>
    <property type="project" value="InterPro"/>
</dbReference>
<evidence type="ECO:0000313" key="5">
    <source>
        <dbReference type="Proteomes" id="UP000662373"/>
    </source>
</evidence>
<reference evidence="4 5" key="1">
    <citation type="submission" date="2020-09" db="EMBL/GenBank/DDBJ databases">
        <title>Draft genome of Gelidibacter salicanalis PAMC21136.</title>
        <authorList>
            <person name="Park H."/>
        </authorList>
    </citation>
    <scope>NUCLEOTIDE SEQUENCE [LARGE SCALE GENOMIC DNA]</scope>
    <source>
        <strain evidence="4 5">PAMC21136</strain>
    </source>
</reference>
<sequence>MSKHKFILTIAGHDPSSGAGITSDIKAFEAHGLYGLSVCTAITVQNDIKFKSCSWVTTDTVMAQIDILFEQFEIHVVKIGIIESWQTLLLILEKLHALNPEIKVVLDPILTASAGFDFHSNEEQSVLDNIWQLCYIITPNYNEIQNLYPEMTIEETLNHISNLTNVYLKGGHRADKKGWDELYHSSIVVVNIPPNTAEVFEKHGSGCVFSSALASNITLEIELEDACRNAKLYTEQFLNSHTSLLGIHHKTVLT</sequence>
<dbReference type="EMBL" id="JAEHJZ010000036">
    <property type="protein sequence ID" value="MBJ7881975.1"/>
    <property type="molecule type" value="Genomic_DNA"/>
</dbReference>
<dbReference type="InterPro" id="IPR004399">
    <property type="entry name" value="HMP/HMP-P_kinase_dom"/>
</dbReference>
<dbReference type="PANTHER" id="PTHR20858:SF17">
    <property type="entry name" value="HYDROXYMETHYLPYRIMIDINE_PHOSPHOMETHYLPYRIMIDINE KINASE THI20-RELATED"/>
    <property type="match status" value="1"/>
</dbReference>
<evidence type="ECO:0000256" key="2">
    <source>
        <dbReference type="ARBA" id="ARBA00012135"/>
    </source>
</evidence>
<keyword evidence="4" id="KW-0418">Kinase</keyword>
<evidence type="ECO:0000256" key="1">
    <source>
        <dbReference type="ARBA" id="ARBA00004948"/>
    </source>
</evidence>
<keyword evidence="5" id="KW-1185">Reference proteome</keyword>
<dbReference type="GO" id="GO:0008902">
    <property type="term" value="F:hydroxymethylpyrimidine kinase activity"/>
    <property type="evidence" value="ECO:0007669"/>
    <property type="project" value="UniProtKB-EC"/>
</dbReference>
<dbReference type="GO" id="GO:0005829">
    <property type="term" value="C:cytosol"/>
    <property type="evidence" value="ECO:0007669"/>
    <property type="project" value="TreeGrafter"/>
</dbReference>
<keyword evidence="4" id="KW-0808">Transferase</keyword>
<gene>
    <name evidence="4" type="ORF">JEM65_15170</name>
</gene>
<dbReference type="CDD" id="cd01169">
    <property type="entry name" value="HMPP_kinase"/>
    <property type="match status" value="1"/>
</dbReference>
<comment type="caution">
    <text evidence="4">The sequence shown here is derived from an EMBL/GenBank/DDBJ whole genome shotgun (WGS) entry which is preliminary data.</text>
</comment>
<evidence type="ECO:0000259" key="3">
    <source>
        <dbReference type="Pfam" id="PF08543"/>
    </source>
</evidence>
<feature type="domain" description="Pyridoxamine kinase/Phosphomethylpyrimidine kinase" evidence="3">
    <location>
        <begin position="14"/>
        <end position="244"/>
    </location>
</feature>
<dbReference type="Gene3D" id="3.40.1190.20">
    <property type="match status" value="1"/>
</dbReference>
<dbReference type="SUPFAM" id="SSF53613">
    <property type="entry name" value="Ribokinase-like"/>
    <property type="match status" value="1"/>
</dbReference>
<evidence type="ECO:0000313" key="4">
    <source>
        <dbReference type="EMBL" id="MBJ7881975.1"/>
    </source>
</evidence>
<dbReference type="Proteomes" id="UP000662373">
    <property type="component" value="Unassembled WGS sequence"/>
</dbReference>
<protein>
    <recommendedName>
        <fullName evidence="2">hydroxymethylpyrimidine kinase</fullName>
        <ecNumber evidence="2">2.7.1.49</ecNumber>
    </recommendedName>
</protein>
<dbReference type="EC" id="2.7.1.49" evidence="2"/>
<dbReference type="RefSeq" id="WP_199601253.1">
    <property type="nucleotide sequence ID" value="NZ_JAEHJZ010000036.1"/>
</dbReference>